<evidence type="ECO:0008006" key="4">
    <source>
        <dbReference type="Google" id="ProtNLM"/>
    </source>
</evidence>
<dbReference type="OrthoDB" id="9828832at2"/>
<dbReference type="AlphaFoldDB" id="A0A0C1R009"/>
<dbReference type="Proteomes" id="UP000031258">
    <property type="component" value="Unassembled WGS sequence"/>
</dbReference>
<feature type="transmembrane region" description="Helical" evidence="1">
    <location>
        <begin position="12"/>
        <end position="31"/>
    </location>
</feature>
<evidence type="ECO:0000256" key="1">
    <source>
        <dbReference type="SAM" id="Phobius"/>
    </source>
</evidence>
<accession>A0A0C1R009</accession>
<keyword evidence="1" id="KW-0812">Transmembrane</keyword>
<protein>
    <recommendedName>
        <fullName evidence="4">Transmembrane protein</fullName>
    </recommendedName>
</protein>
<name>A0A0C1R009_9RICK</name>
<gene>
    <name evidence="2" type="ORF">NF27_DP01740</name>
</gene>
<keyword evidence="1" id="KW-0472">Membrane</keyword>
<comment type="caution">
    <text evidence="2">The sequence shown here is derived from an EMBL/GenBank/DDBJ whole genome shotgun (WGS) entry which is preliminary data.</text>
</comment>
<reference evidence="2 3" key="1">
    <citation type="submission" date="2014-11" db="EMBL/GenBank/DDBJ databases">
        <title>A Rickettsiales Symbiont of Amoebae With Ancient Features.</title>
        <authorList>
            <person name="Schulz F."/>
            <person name="Martijn J."/>
            <person name="Wascher F."/>
            <person name="Kostanjsek R."/>
            <person name="Ettema T.J."/>
            <person name="Horn M."/>
        </authorList>
    </citation>
    <scope>NUCLEOTIDE SEQUENCE [LARGE SCALE GENOMIC DNA]</scope>
    <source>
        <strain evidence="2 3">UWC36</strain>
    </source>
</reference>
<proteinExistence type="predicted"/>
<evidence type="ECO:0000313" key="2">
    <source>
        <dbReference type="EMBL" id="KIE05630.1"/>
    </source>
</evidence>
<dbReference type="STRING" id="86105.NF27_DP01740"/>
<evidence type="ECO:0000313" key="3">
    <source>
        <dbReference type="Proteomes" id="UP000031258"/>
    </source>
</evidence>
<organism evidence="2 3">
    <name type="scientific">Candidatus Jidaibacter acanthamoebae</name>
    <dbReference type="NCBI Taxonomy" id="86105"/>
    <lineage>
        <taxon>Bacteria</taxon>
        <taxon>Pseudomonadati</taxon>
        <taxon>Pseudomonadota</taxon>
        <taxon>Alphaproteobacteria</taxon>
        <taxon>Rickettsiales</taxon>
        <taxon>Candidatus Midichloriaceae</taxon>
        <taxon>Candidatus Jidaibacter</taxon>
    </lineage>
</organism>
<keyword evidence="3" id="KW-1185">Reference proteome</keyword>
<dbReference type="RefSeq" id="WP_039455906.1">
    <property type="nucleotide sequence ID" value="NZ_JSWE01000092.1"/>
</dbReference>
<dbReference type="EMBL" id="JSWE01000092">
    <property type="protein sequence ID" value="KIE05630.1"/>
    <property type="molecule type" value="Genomic_DNA"/>
</dbReference>
<sequence>MGYHKSNKFGLLNFFVYAIVIILGIWVITYISNKYNFVKEAPEGESSTSLVCENLSAKIILESKIQDMKEVGNKLILLTVPEAGSQQIIIFDYCQNKIISDLLIEIKDKKVKDLGELESNSIIG</sequence>
<keyword evidence="1" id="KW-1133">Transmembrane helix</keyword>